<reference evidence="2 3" key="1">
    <citation type="submission" date="2020-07" db="EMBL/GenBank/DDBJ databases">
        <title>Genomic Encyclopedia of Type Strains, Phase IV (KMG-V): Genome sequencing to study the core and pangenomes of soil and plant-associated prokaryotes.</title>
        <authorList>
            <person name="Whitman W."/>
        </authorList>
    </citation>
    <scope>NUCLEOTIDE SEQUENCE [LARGE SCALE GENOMIC DNA]</scope>
    <source>
        <strain evidence="2 3">RH2WT43</strain>
    </source>
</reference>
<keyword evidence="3" id="KW-1185">Reference proteome</keyword>
<organism evidence="2 3">
    <name type="scientific">Dokdonella fugitiva</name>
    <dbReference type="NCBI Taxonomy" id="328517"/>
    <lineage>
        <taxon>Bacteria</taxon>
        <taxon>Pseudomonadati</taxon>
        <taxon>Pseudomonadota</taxon>
        <taxon>Gammaproteobacteria</taxon>
        <taxon>Lysobacterales</taxon>
        <taxon>Rhodanobacteraceae</taxon>
        <taxon>Dokdonella</taxon>
    </lineage>
</organism>
<name>A0A839F4H9_9GAMM</name>
<feature type="transmembrane region" description="Helical" evidence="1">
    <location>
        <begin position="21"/>
        <end position="41"/>
    </location>
</feature>
<keyword evidence="1" id="KW-1133">Transmembrane helix</keyword>
<sequence>MRNHRSHPLMDLAAAALPRRGVHLLALAFALALTGTTIAYLSHGLVPDAPLAATPAEADAAPVLLPTVVVHAEPEIPTLATVTVRAGDAVAYGADRAPAPPRFMPVHAVTSFASGSAGTGFGMPYYSFGKPLRHGTEE</sequence>
<protein>
    <submittedName>
        <fullName evidence="2">Uncharacterized protein</fullName>
    </submittedName>
</protein>
<keyword evidence="1" id="KW-0812">Transmembrane</keyword>
<dbReference type="Proteomes" id="UP000550401">
    <property type="component" value="Unassembled WGS sequence"/>
</dbReference>
<comment type="caution">
    <text evidence="2">The sequence shown here is derived from an EMBL/GenBank/DDBJ whole genome shotgun (WGS) entry which is preliminary data.</text>
</comment>
<keyword evidence="1" id="KW-0472">Membrane</keyword>
<dbReference type="AlphaFoldDB" id="A0A839F4H9"/>
<gene>
    <name evidence="2" type="ORF">FHW12_002194</name>
</gene>
<evidence type="ECO:0000256" key="1">
    <source>
        <dbReference type="SAM" id="Phobius"/>
    </source>
</evidence>
<accession>A0A839F4H9</accession>
<dbReference type="EMBL" id="JACGXL010000003">
    <property type="protein sequence ID" value="MBA8887970.1"/>
    <property type="molecule type" value="Genomic_DNA"/>
</dbReference>
<evidence type="ECO:0000313" key="3">
    <source>
        <dbReference type="Proteomes" id="UP000550401"/>
    </source>
</evidence>
<dbReference type="RefSeq" id="WP_182531048.1">
    <property type="nucleotide sequence ID" value="NZ_JACGXL010000003.1"/>
</dbReference>
<proteinExistence type="predicted"/>
<evidence type="ECO:0000313" key="2">
    <source>
        <dbReference type="EMBL" id="MBA8887970.1"/>
    </source>
</evidence>